<dbReference type="PANTHER" id="PTHR11360:SF251">
    <property type="entry name" value="MAJOR FACILITATOR SUPERFAMILY (MFS) PROFILE DOMAIN-CONTAINING PROTEIN"/>
    <property type="match status" value="1"/>
</dbReference>
<proteinExistence type="predicted"/>
<dbReference type="GO" id="GO:0022857">
    <property type="term" value="F:transmembrane transporter activity"/>
    <property type="evidence" value="ECO:0007669"/>
    <property type="project" value="InterPro"/>
</dbReference>
<protein>
    <submittedName>
        <fullName evidence="2">Uncharacterized protein</fullName>
    </submittedName>
</protein>
<dbReference type="SUPFAM" id="SSF103473">
    <property type="entry name" value="MFS general substrate transporter"/>
    <property type="match status" value="1"/>
</dbReference>
<dbReference type="Gene3D" id="1.20.1250.20">
    <property type="entry name" value="MFS general substrate transporter like domains"/>
    <property type="match status" value="1"/>
</dbReference>
<accession>A0A9X0A7I8</accession>
<sequence>MDTKELTLSTLHGCKTDDSTMTNPEVQVCAERHEVGYEPRCRPDSCWSWLVCASSLISVVIVAGICYSFGILLPPMMENFEATRQETAWVGAMYTGCGYLLSPLGSYINHRFSYRFTAILGSLSGIIGFFLASLSSELWIMYLTIGFLSGFGHVMIVNTSYLVILQYFVKWRSLAVGIVASGPAIGLLAMTQVTQALLTTFGLQGPLRGFAFLFFVCGLCVTVFVPLNQLKEKSNDRTSLGTSQKESRTLSLFRNRSFLIMLTSFIIVHLSYYVPTIHIVKHCMQELHMSENKASMLYTYMAITSFISRHLFCKLGDYRYFNRFYLYQGGMTVSGLCILCLPAARSFFAIATLFMGFGLMDGAMMGQLPLLVLECVGKKQSQPSVGLHNAFFWREC</sequence>
<reference evidence="2" key="1">
    <citation type="submission" date="2023-01" db="EMBL/GenBank/DDBJ databases">
        <title>Genome assembly of the deep-sea coral Lophelia pertusa.</title>
        <authorList>
            <person name="Herrera S."/>
            <person name="Cordes E."/>
        </authorList>
    </citation>
    <scope>NUCLEOTIDE SEQUENCE</scope>
    <source>
        <strain evidence="2">USNM1676648</strain>
        <tissue evidence="2">Polyp</tissue>
    </source>
</reference>
<keyword evidence="1" id="KW-0812">Transmembrane</keyword>
<dbReference type="Proteomes" id="UP001163046">
    <property type="component" value="Unassembled WGS sequence"/>
</dbReference>
<feature type="transmembrane region" description="Helical" evidence="1">
    <location>
        <begin position="324"/>
        <end position="344"/>
    </location>
</feature>
<evidence type="ECO:0000256" key="1">
    <source>
        <dbReference type="SAM" id="Phobius"/>
    </source>
</evidence>
<gene>
    <name evidence="2" type="ORF">OS493_000621</name>
</gene>
<feature type="transmembrane region" description="Helical" evidence="1">
    <location>
        <begin position="210"/>
        <end position="227"/>
    </location>
</feature>
<dbReference type="InterPro" id="IPR050327">
    <property type="entry name" value="Proton-linked_MCT"/>
</dbReference>
<feature type="transmembrane region" description="Helical" evidence="1">
    <location>
        <begin position="47"/>
        <end position="73"/>
    </location>
</feature>
<feature type="transmembrane region" description="Helical" evidence="1">
    <location>
        <begin position="88"/>
        <end position="109"/>
    </location>
</feature>
<keyword evidence="1" id="KW-1133">Transmembrane helix</keyword>
<feature type="transmembrane region" description="Helical" evidence="1">
    <location>
        <begin position="258"/>
        <end position="275"/>
    </location>
</feature>
<feature type="transmembrane region" description="Helical" evidence="1">
    <location>
        <begin position="295"/>
        <end position="312"/>
    </location>
</feature>
<dbReference type="PANTHER" id="PTHR11360">
    <property type="entry name" value="MONOCARBOXYLATE TRANSPORTER"/>
    <property type="match status" value="1"/>
</dbReference>
<evidence type="ECO:0000313" key="3">
    <source>
        <dbReference type="Proteomes" id="UP001163046"/>
    </source>
</evidence>
<feature type="transmembrane region" description="Helical" evidence="1">
    <location>
        <begin position="171"/>
        <end position="190"/>
    </location>
</feature>
<dbReference type="EMBL" id="MU825396">
    <property type="protein sequence ID" value="KAJ7394787.1"/>
    <property type="molecule type" value="Genomic_DNA"/>
</dbReference>
<organism evidence="2 3">
    <name type="scientific">Desmophyllum pertusum</name>
    <dbReference type="NCBI Taxonomy" id="174260"/>
    <lineage>
        <taxon>Eukaryota</taxon>
        <taxon>Metazoa</taxon>
        <taxon>Cnidaria</taxon>
        <taxon>Anthozoa</taxon>
        <taxon>Hexacorallia</taxon>
        <taxon>Scleractinia</taxon>
        <taxon>Caryophylliina</taxon>
        <taxon>Caryophylliidae</taxon>
        <taxon>Desmophyllum</taxon>
    </lineage>
</organism>
<dbReference type="InterPro" id="IPR011701">
    <property type="entry name" value="MFS"/>
</dbReference>
<keyword evidence="1" id="KW-0472">Membrane</keyword>
<feature type="transmembrane region" description="Helical" evidence="1">
    <location>
        <begin position="116"/>
        <end position="134"/>
    </location>
</feature>
<dbReference type="OrthoDB" id="5980446at2759"/>
<dbReference type="Pfam" id="PF07690">
    <property type="entry name" value="MFS_1"/>
    <property type="match status" value="1"/>
</dbReference>
<comment type="caution">
    <text evidence="2">The sequence shown here is derived from an EMBL/GenBank/DDBJ whole genome shotgun (WGS) entry which is preliminary data.</text>
</comment>
<feature type="transmembrane region" description="Helical" evidence="1">
    <location>
        <begin position="140"/>
        <end position="164"/>
    </location>
</feature>
<evidence type="ECO:0000313" key="2">
    <source>
        <dbReference type="EMBL" id="KAJ7394787.1"/>
    </source>
</evidence>
<dbReference type="InterPro" id="IPR036259">
    <property type="entry name" value="MFS_trans_sf"/>
</dbReference>
<keyword evidence="3" id="KW-1185">Reference proteome</keyword>
<name>A0A9X0A7I8_9CNID</name>
<dbReference type="AlphaFoldDB" id="A0A9X0A7I8"/>